<dbReference type="Pfam" id="PF13738">
    <property type="entry name" value="Pyr_redox_3"/>
    <property type="match status" value="1"/>
</dbReference>
<feature type="domain" description="4Fe-4S ferredoxin-type" evidence="4">
    <location>
        <begin position="54"/>
        <end position="84"/>
    </location>
</feature>
<dbReference type="Gene3D" id="3.50.50.60">
    <property type="entry name" value="FAD/NAD(P)-binding domain"/>
    <property type="match status" value="2"/>
</dbReference>
<dbReference type="InterPro" id="IPR050097">
    <property type="entry name" value="Ferredoxin-NADP_redctase_2"/>
</dbReference>
<dbReference type="PROSITE" id="PS51379">
    <property type="entry name" value="4FE4S_FER_2"/>
    <property type="match status" value="2"/>
</dbReference>
<dbReference type="Pfam" id="PF13237">
    <property type="entry name" value="Fer4_10"/>
    <property type="match status" value="1"/>
</dbReference>
<keyword evidence="1" id="KW-0285">Flavoprotein</keyword>
<dbReference type="InterPro" id="IPR036188">
    <property type="entry name" value="FAD/NAD-bd_sf"/>
</dbReference>
<evidence type="ECO:0000256" key="3">
    <source>
        <dbReference type="SAM" id="Phobius"/>
    </source>
</evidence>
<name>A0A3B1D3C4_9ZZZZ</name>
<dbReference type="Gene3D" id="3.30.70.20">
    <property type="match status" value="1"/>
</dbReference>
<dbReference type="InterPro" id="IPR017896">
    <property type="entry name" value="4Fe4S_Fe-S-bd"/>
</dbReference>
<evidence type="ECO:0000313" key="5">
    <source>
        <dbReference type="EMBL" id="VAX29500.1"/>
    </source>
</evidence>
<proteinExistence type="predicted"/>
<dbReference type="EC" id="1.8.1.9" evidence="5"/>
<keyword evidence="2 5" id="KW-0560">Oxidoreductase</keyword>
<reference evidence="5" key="1">
    <citation type="submission" date="2018-06" db="EMBL/GenBank/DDBJ databases">
        <authorList>
            <person name="Zhirakovskaya E."/>
        </authorList>
    </citation>
    <scope>NUCLEOTIDE SEQUENCE</scope>
</reference>
<evidence type="ECO:0000256" key="1">
    <source>
        <dbReference type="ARBA" id="ARBA00022630"/>
    </source>
</evidence>
<keyword evidence="3" id="KW-1133">Transmembrane helix</keyword>
<dbReference type="PRINTS" id="PR00469">
    <property type="entry name" value="PNDRDTASEII"/>
</dbReference>
<feature type="domain" description="4Fe-4S ferredoxin-type" evidence="4">
    <location>
        <begin position="85"/>
        <end position="114"/>
    </location>
</feature>
<keyword evidence="3" id="KW-0812">Transmembrane</keyword>
<dbReference type="PANTHER" id="PTHR48105">
    <property type="entry name" value="THIOREDOXIN REDUCTASE 1-RELATED-RELATED"/>
    <property type="match status" value="1"/>
</dbReference>
<organism evidence="5">
    <name type="scientific">hydrothermal vent metagenome</name>
    <dbReference type="NCBI Taxonomy" id="652676"/>
    <lineage>
        <taxon>unclassified sequences</taxon>
        <taxon>metagenomes</taxon>
        <taxon>ecological metagenomes</taxon>
    </lineage>
</organism>
<dbReference type="GO" id="GO:0004791">
    <property type="term" value="F:thioredoxin-disulfide reductase (NADPH) activity"/>
    <property type="evidence" value="ECO:0007669"/>
    <property type="project" value="UniProtKB-EC"/>
</dbReference>
<protein>
    <submittedName>
        <fullName evidence="5">Thioredoxin reductase</fullName>
        <ecNumber evidence="5">1.8.1.9</ecNumber>
    </submittedName>
</protein>
<evidence type="ECO:0000259" key="4">
    <source>
        <dbReference type="PROSITE" id="PS51379"/>
    </source>
</evidence>
<sequence length="442" mass="48881">MEVLLENVVIYGFVGVLFIFIFYIYIHKQKKESKIVEEKIKKAKKMGTYEPVSLHPVVDINSCIGSGACIAACPEKDVLGIRNGKATTINASRCIGHSACFIACPVGAISLHIGTEQRGVQIPHVNPNFETTIPGIFIAGEIGGMGLIKNAVEQGKQAVENLTKTLDRKETAEYDLIIVGSGPAGISASLQAKKNGLKFLTLEQDSLGGTVFTYPRSKIVMTSPMDLPLYGRLKLVETTKSELLDVWVNVLKSNEITIRENEKVNEIQKFYNTFKVISSKNKYTTKKVLLAIGRRGTPRKLGVPGEGKEKVAYRLLEPELIHNKNILVVGGGDSAVEAAMILSDENNNVTLSYRKGDFTRIKPKNMERINEKIESNLINMLFNSTVTRILDDSVELKINNEETINIDNELVYIFIGGELPTKFLEHVGIKISMKHGEAMLKN</sequence>
<keyword evidence="3" id="KW-0472">Membrane</keyword>
<dbReference type="SUPFAM" id="SSF54862">
    <property type="entry name" value="4Fe-4S ferredoxins"/>
    <property type="match status" value="1"/>
</dbReference>
<dbReference type="PRINTS" id="PR00368">
    <property type="entry name" value="FADPNR"/>
</dbReference>
<feature type="transmembrane region" description="Helical" evidence="3">
    <location>
        <begin position="6"/>
        <end position="26"/>
    </location>
</feature>
<dbReference type="EMBL" id="UOGD01000453">
    <property type="protein sequence ID" value="VAX29500.1"/>
    <property type="molecule type" value="Genomic_DNA"/>
</dbReference>
<accession>A0A3B1D3C4</accession>
<dbReference type="AlphaFoldDB" id="A0A3B1D3C4"/>
<gene>
    <name evidence="5" type="ORF">MNBD_IGNAVI01-982</name>
</gene>
<dbReference type="SUPFAM" id="SSF51905">
    <property type="entry name" value="FAD/NAD(P)-binding domain"/>
    <property type="match status" value="2"/>
</dbReference>
<evidence type="ECO:0000256" key="2">
    <source>
        <dbReference type="ARBA" id="ARBA00023002"/>
    </source>
</evidence>